<dbReference type="PROSITE" id="PS50158">
    <property type="entry name" value="ZF_CCHC"/>
    <property type="match status" value="2"/>
</dbReference>
<organism evidence="4 5">
    <name type="scientific">Xenopus laevis</name>
    <name type="common">African clawed frog</name>
    <dbReference type="NCBI Taxonomy" id="8355"/>
    <lineage>
        <taxon>Eukaryota</taxon>
        <taxon>Metazoa</taxon>
        <taxon>Chordata</taxon>
        <taxon>Craniata</taxon>
        <taxon>Vertebrata</taxon>
        <taxon>Euteleostomi</taxon>
        <taxon>Amphibia</taxon>
        <taxon>Batrachia</taxon>
        <taxon>Anura</taxon>
        <taxon>Pipoidea</taxon>
        <taxon>Pipidae</taxon>
        <taxon>Xenopodinae</taxon>
        <taxon>Xenopus</taxon>
        <taxon>Xenopus</taxon>
    </lineage>
</organism>
<dbReference type="PANTHER" id="PTHR23095">
    <property type="entry name" value="PARANEOPLASTIC ANTIGEN"/>
    <property type="match status" value="1"/>
</dbReference>
<dbReference type="GO" id="GO:0008270">
    <property type="term" value="F:zinc ion binding"/>
    <property type="evidence" value="ECO:0007669"/>
    <property type="project" value="UniProtKB-KW"/>
</dbReference>
<dbReference type="InterPro" id="IPR026523">
    <property type="entry name" value="PNMA"/>
</dbReference>
<dbReference type="EMBL" id="CM004471">
    <property type="protein sequence ID" value="OCT86095.1"/>
    <property type="molecule type" value="Genomic_DNA"/>
</dbReference>
<dbReference type="GO" id="GO:0003676">
    <property type="term" value="F:nucleic acid binding"/>
    <property type="evidence" value="ECO:0007669"/>
    <property type="project" value="InterPro"/>
</dbReference>
<evidence type="ECO:0000256" key="2">
    <source>
        <dbReference type="SAM" id="MobiDB-lite"/>
    </source>
</evidence>
<dbReference type="Gene3D" id="4.10.60.10">
    <property type="entry name" value="Zinc finger, CCHC-type"/>
    <property type="match status" value="1"/>
</dbReference>
<reference evidence="5" key="1">
    <citation type="journal article" date="2016" name="Nature">
        <title>Genome evolution in the allotetraploid frog Xenopus laevis.</title>
        <authorList>
            <person name="Session A.M."/>
            <person name="Uno Y."/>
            <person name="Kwon T."/>
            <person name="Chapman J.A."/>
            <person name="Toyoda A."/>
            <person name="Takahashi S."/>
            <person name="Fukui A."/>
            <person name="Hikosaka A."/>
            <person name="Suzuki A."/>
            <person name="Kondo M."/>
            <person name="van Heeringen S.J."/>
            <person name="Quigley I."/>
            <person name="Heinz S."/>
            <person name="Ogino H."/>
            <person name="Ochi H."/>
            <person name="Hellsten U."/>
            <person name="Lyons J.B."/>
            <person name="Simakov O."/>
            <person name="Putnam N."/>
            <person name="Stites J."/>
            <person name="Kuroki Y."/>
            <person name="Tanaka T."/>
            <person name="Michiue T."/>
            <person name="Watanabe M."/>
            <person name="Bogdanovic O."/>
            <person name="Lister R."/>
            <person name="Georgiou G."/>
            <person name="Paranjpe S.S."/>
            <person name="van Kruijsbergen I."/>
            <person name="Shu S."/>
            <person name="Carlson J."/>
            <person name="Kinoshita T."/>
            <person name="Ohta Y."/>
            <person name="Mawaribuchi S."/>
            <person name="Jenkins J."/>
            <person name="Grimwood J."/>
            <person name="Schmutz J."/>
            <person name="Mitros T."/>
            <person name="Mozaffari S.V."/>
            <person name="Suzuki Y."/>
            <person name="Haramoto Y."/>
            <person name="Yamamoto T.S."/>
            <person name="Takagi C."/>
            <person name="Heald R."/>
            <person name="Miller K."/>
            <person name="Haudenschild C."/>
            <person name="Kitzman J."/>
            <person name="Nakayama T."/>
            <person name="Izutsu Y."/>
            <person name="Robert J."/>
            <person name="Fortriede J."/>
            <person name="Burns K."/>
            <person name="Lotay V."/>
            <person name="Karimi K."/>
            <person name="Yasuoka Y."/>
            <person name="Dichmann D.S."/>
            <person name="Flajnik M.F."/>
            <person name="Houston D.W."/>
            <person name="Shendure J."/>
            <person name="DuPasquier L."/>
            <person name="Vize P.D."/>
            <person name="Zorn A.M."/>
            <person name="Ito M."/>
            <person name="Marcotte E.M."/>
            <person name="Wallingford J.B."/>
            <person name="Ito Y."/>
            <person name="Asashima M."/>
            <person name="Ueno N."/>
            <person name="Matsuda Y."/>
            <person name="Veenstra G.J."/>
            <person name="Fujiyama A."/>
            <person name="Harland R.M."/>
            <person name="Taira M."/>
            <person name="Rokhsar D.S."/>
        </authorList>
    </citation>
    <scope>NUCLEOTIDE SEQUENCE [LARGE SCALE GENOMIC DNA]</scope>
    <source>
        <strain evidence="5">J</strain>
    </source>
</reference>
<feature type="domain" description="CCHC-type" evidence="3">
    <location>
        <begin position="163"/>
        <end position="177"/>
    </location>
</feature>
<keyword evidence="1" id="KW-0862">Zinc</keyword>
<dbReference type="Proteomes" id="UP000694892">
    <property type="component" value="Chromosome 3S"/>
</dbReference>
<feature type="domain" description="CCHC-type" evidence="3">
    <location>
        <begin position="212"/>
        <end position="226"/>
    </location>
</feature>
<evidence type="ECO:0000256" key="1">
    <source>
        <dbReference type="PROSITE-ProRule" id="PRU00047"/>
    </source>
</evidence>
<dbReference type="SUPFAM" id="SSF57756">
    <property type="entry name" value="Retrovirus zinc finger-like domains"/>
    <property type="match status" value="2"/>
</dbReference>
<accession>A0A974D7J0</accession>
<dbReference type="InterPro" id="IPR036875">
    <property type="entry name" value="Znf_CCHC_sf"/>
</dbReference>
<dbReference type="PANTHER" id="PTHR23095:SF17">
    <property type="entry name" value="PARANEOPLASTIC ANTIGEN MA1"/>
    <property type="match status" value="1"/>
</dbReference>
<gene>
    <name evidence="4" type="ORF">XELAEV_18019789mg</name>
</gene>
<evidence type="ECO:0000313" key="4">
    <source>
        <dbReference type="EMBL" id="OCT86095.1"/>
    </source>
</evidence>
<evidence type="ECO:0000259" key="3">
    <source>
        <dbReference type="PROSITE" id="PS50158"/>
    </source>
</evidence>
<name>A0A974D7J0_XENLA</name>
<feature type="region of interest" description="Disordered" evidence="2">
    <location>
        <begin position="256"/>
        <end position="283"/>
    </location>
</feature>
<dbReference type="Pfam" id="PF00098">
    <property type="entry name" value="zf-CCHC"/>
    <property type="match status" value="2"/>
</dbReference>
<sequence>MASSAESPQSVLEWCKSLGLDPKKTAVVGPMMLRTKEEVIYKILDADGSIYRPRVVGSRQDPSGVWLNVLVDSPYEINRETCAHGVEAEEDCYWQIVLPYVPEEKNRSSEKTSSDSLTEQEITVLKKEIAKFRARVSGRDEMPTMSRPAPFPKVSGAGREPPKCFICGQLGHISTNCNKQSEEVVAAEVTSSGCDVKKLPKKRYRKRRSQVKCYNCGRYGHTASSCDWGLNEESYDGYVTSFPCEVNIPEEKSCGTRMVSEHSGTPNKHERLGWGKRKPSGRGNVKVVSETVFPCDSTPEVRENKKGQEGQARTLPIQAGGECRELVQTPCSYPCKGRSTENVSECCKPLPSNQLFSAAGSDTAASEWLAGKGRSRYWRKKMGWYREPHDGQRKRPESSWWAERAERLHHKHSFGSDWHREAPYCAWEDRECEMNPDWRNNQQ</sequence>
<protein>
    <recommendedName>
        <fullName evidence="3">CCHC-type domain-containing protein</fullName>
    </recommendedName>
</protein>
<evidence type="ECO:0000313" key="5">
    <source>
        <dbReference type="Proteomes" id="UP000694892"/>
    </source>
</evidence>
<dbReference type="AlphaFoldDB" id="A0A974D7J0"/>
<proteinExistence type="predicted"/>
<keyword evidence="1" id="KW-0863">Zinc-finger</keyword>
<dbReference type="SMART" id="SM00343">
    <property type="entry name" value="ZnF_C2HC"/>
    <property type="match status" value="2"/>
</dbReference>
<dbReference type="InterPro" id="IPR001878">
    <property type="entry name" value="Znf_CCHC"/>
</dbReference>
<keyword evidence="1" id="KW-0479">Metal-binding</keyword>